<accession>A0A166SJW4</accession>
<evidence type="ECO:0000313" key="1">
    <source>
        <dbReference type="EMBL" id="KZP29531.1"/>
    </source>
</evidence>
<dbReference type="OrthoDB" id="3363652at2759"/>
<name>A0A166SJW4_9AGAM</name>
<organism evidence="1 2">
    <name type="scientific">Athelia psychrophila</name>
    <dbReference type="NCBI Taxonomy" id="1759441"/>
    <lineage>
        <taxon>Eukaryota</taxon>
        <taxon>Fungi</taxon>
        <taxon>Dikarya</taxon>
        <taxon>Basidiomycota</taxon>
        <taxon>Agaricomycotina</taxon>
        <taxon>Agaricomycetes</taxon>
        <taxon>Agaricomycetidae</taxon>
        <taxon>Atheliales</taxon>
        <taxon>Atheliaceae</taxon>
        <taxon>Athelia</taxon>
    </lineage>
</organism>
<dbReference type="AlphaFoldDB" id="A0A166SJW4"/>
<dbReference type="EMBL" id="KV417498">
    <property type="protein sequence ID" value="KZP29531.1"/>
    <property type="molecule type" value="Genomic_DNA"/>
</dbReference>
<dbReference type="STRING" id="436010.A0A166SJW4"/>
<protein>
    <submittedName>
        <fullName evidence="1">Uncharacterized protein</fullName>
    </submittedName>
</protein>
<gene>
    <name evidence="1" type="ORF">FIBSPDRAFT_673204</name>
</gene>
<dbReference type="Proteomes" id="UP000076532">
    <property type="component" value="Unassembled WGS sequence"/>
</dbReference>
<proteinExistence type="predicted"/>
<feature type="non-terminal residue" evidence="1">
    <location>
        <position position="95"/>
    </location>
</feature>
<feature type="non-terminal residue" evidence="1">
    <location>
        <position position="1"/>
    </location>
</feature>
<evidence type="ECO:0000313" key="2">
    <source>
        <dbReference type="Proteomes" id="UP000076532"/>
    </source>
</evidence>
<reference evidence="1 2" key="1">
    <citation type="journal article" date="2016" name="Mol. Biol. Evol.">
        <title>Comparative Genomics of Early-Diverging Mushroom-Forming Fungi Provides Insights into the Origins of Lignocellulose Decay Capabilities.</title>
        <authorList>
            <person name="Nagy L.G."/>
            <person name="Riley R."/>
            <person name="Tritt A."/>
            <person name="Adam C."/>
            <person name="Daum C."/>
            <person name="Floudas D."/>
            <person name="Sun H."/>
            <person name="Yadav J.S."/>
            <person name="Pangilinan J."/>
            <person name="Larsson K.H."/>
            <person name="Matsuura K."/>
            <person name="Barry K."/>
            <person name="Labutti K."/>
            <person name="Kuo R."/>
            <person name="Ohm R.A."/>
            <person name="Bhattacharya S.S."/>
            <person name="Shirouzu T."/>
            <person name="Yoshinaga Y."/>
            <person name="Martin F.M."/>
            <person name="Grigoriev I.V."/>
            <person name="Hibbett D.S."/>
        </authorList>
    </citation>
    <scope>NUCLEOTIDE SEQUENCE [LARGE SCALE GENOMIC DNA]</scope>
    <source>
        <strain evidence="1 2">CBS 109695</strain>
    </source>
</reference>
<sequence length="95" mass="11080">ADDRVATILSKIEFGADLMPEQLQRVKDLVTEFADVWALSMSEVQYIDWHSHHLDMDPSVTLPKKMSQRPMTEKQKVWYYGILDEMEASHVIMKV</sequence>
<keyword evidence="2" id="KW-1185">Reference proteome</keyword>